<dbReference type="EMBL" id="JAWZYT010002020">
    <property type="protein sequence ID" value="KAK4307230.1"/>
    <property type="molecule type" value="Genomic_DNA"/>
</dbReference>
<feature type="compositionally biased region" description="Basic and acidic residues" evidence="1">
    <location>
        <begin position="119"/>
        <end position="129"/>
    </location>
</feature>
<sequence length="362" mass="40587">MSVRFGTVGRVVASLASNVVSKAFTHDHHGRFHAALSAASAGRRTDEEGGQECRVLYPKCSPQTSFKKRRYSHEANASPMEGKHDRKGSDDDGYQSVDSNSMEAKHYNEDSENVNSNHMESKQQQENKSKTANSSHNKSKQQNNKYKTANSNHKKSKQENNKSKSKKANSSDMESTKKHRSKKIKWNYNESKKYSDDDDDDSQHHVNSKSYMTNPQPDKYDEDEEEEDNGQYSDAIEDFTQGRRKRHTTTTTTDDPFLTQEDDLMHFIMDGGTDDLFNDLPAVVVSLVRPLCDTNASLSGRYGSLGRVLGALCSNLVVGAFVGDNPRLHYLTLEAARWGRQGGSMSSCTLAYPCQRNASWMG</sequence>
<evidence type="ECO:0000313" key="2">
    <source>
        <dbReference type="EMBL" id="KAK4307230.1"/>
    </source>
</evidence>
<dbReference type="Proteomes" id="UP001292094">
    <property type="component" value="Unassembled WGS sequence"/>
</dbReference>
<feature type="compositionally biased region" description="Low complexity" evidence="1">
    <location>
        <begin position="133"/>
        <end position="151"/>
    </location>
</feature>
<proteinExistence type="predicted"/>
<feature type="region of interest" description="Disordered" evidence="1">
    <location>
        <begin position="67"/>
        <end position="256"/>
    </location>
</feature>
<reference evidence="2" key="1">
    <citation type="submission" date="2023-11" db="EMBL/GenBank/DDBJ databases">
        <title>Genome assemblies of two species of porcelain crab, Petrolisthes cinctipes and Petrolisthes manimaculis (Anomura: Porcellanidae).</title>
        <authorList>
            <person name="Angst P."/>
        </authorList>
    </citation>
    <scope>NUCLEOTIDE SEQUENCE</scope>
    <source>
        <strain evidence="2">PB745_02</strain>
        <tissue evidence="2">Gill</tissue>
    </source>
</reference>
<feature type="compositionally biased region" description="Acidic residues" evidence="1">
    <location>
        <begin position="220"/>
        <end position="229"/>
    </location>
</feature>
<keyword evidence="3" id="KW-1185">Reference proteome</keyword>
<protein>
    <submittedName>
        <fullName evidence="2">Uncharacterized protein</fullName>
    </submittedName>
</protein>
<name>A0AAE1PEM4_9EUCA</name>
<feature type="compositionally biased region" description="Basic and acidic residues" evidence="1">
    <location>
        <begin position="81"/>
        <end position="90"/>
    </location>
</feature>
<accession>A0AAE1PEM4</accession>
<evidence type="ECO:0000256" key="1">
    <source>
        <dbReference type="SAM" id="MobiDB-lite"/>
    </source>
</evidence>
<organism evidence="2 3">
    <name type="scientific">Petrolisthes manimaculis</name>
    <dbReference type="NCBI Taxonomy" id="1843537"/>
    <lineage>
        <taxon>Eukaryota</taxon>
        <taxon>Metazoa</taxon>
        <taxon>Ecdysozoa</taxon>
        <taxon>Arthropoda</taxon>
        <taxon>Crustacea</taxon>
        <taxon>Multicrustacea</taxon>
        <taxon>Malacostraca</taxon>
        <taxon>Eumalacostraca</taxon>
        <taxon>Eucarida</taxon>
        <taxon>Decapoda</taxon>
        <taxon>Pleocyemata</taxon>
        <taxon>Anomura</taxon>
        <taxon>Galatheoidea</taxon>
        <taxon>Porcellanidae</taxon>
        <taxon>Petrolisthes</taxon>
    </lineage>
</organism>
<gene>
    <name evidence="2" type="ORF">Pmani_020986</name>
</gene>
<comment type="caution">
    <text evidence="2">The sequence shown here is derived from an EMBL/GenBank/DDBJ whole genome shotgun (WGS) entry which is preliminary data.</text>
</comment>
<evidence type="ECO:0000313" key="3">
    <source>
        <dbReference type="Proteomes" id="UP001292094"/>
    </source>
</evidence>
<dbReference type="AlphaFoldDB" id="A0AAE1PEM4"/>